<keyword evidence="2" id="KW-1185">Reference proteome</keyword>
<comment type="caution">
    <text evidence="1">The sequence shown here is derived from an EMBL/GenBank/DDBJ whole genome shotgun (WGS) entry which is preliminary data.</text>
</comment>
<evidence type="ECO:0000313" key="1">
    <source>
        <dbReference type="EMBL" id="KAJ3015850.1"/>
    </source>
</evidence>
<reference evidence="1" key="1">
    <citation type="submission" date="2022-08" db="EMBL/GenBank/DDBJ databases">
        <title>Genome Sequence of Pycnoporus sanguineus.</title>
        <authorList>
            <person name="Buettner E."/>
        </authorList>
    </citation>
    <scope>NUCLEOTIDE SEQUENCE</scope>
    <source>
        <strain evidence="1">CG-C14</strain>
    </source>
</reference>
<proteinExistence type="predicted"/>
<organism evidence="1 2">
    <name type="scientific">Trametes sanguinea</name>
    <dbReference type="NCBI Taxonomy" id="158606"/>
    <lineage>
        <taxon>Eukaryota</taxon>
        <taxon>Fungi</taxon>
        <taxon>Dikarya</taxon>
        <taxon>Basidiomycota</taxon>
        <taxon>Agaricomycotina</taxon>
        <taxon>Agaricomycetes</taxon>
        <taxon>Polyporales</taxon>
        <taxon>Polyporaceae</taxon>
        <taxon>Trametes</taxon>
    </lineage>
</organism>
<gene>
    <name evidence="1" type="ORF">NUW54_g937</name>
</gene>
<sequence>MIHKAVIMEVADFVDTFIPLPPSLSLEDRPEWSSDIFTNLAEGTTSQRATLPDWYFAAINNGNILPGFEMAQLTDKPEIDDIDDFGQKVNAAFCREDNLPIDSQLRWVDQLISIEFKRYKANTDPFYDCEDYICNDTVEECRKTHEQIIMWMQVSGTAQMAGCAMRGALGYEAAKAYTGAAALIVESALPYTLFGIAYVVSLGLNSSTSILFLSIYVMFTCISPQMIVLRVLMGRAWSRDSTTKTATRTGVQFSTDISMLESGYTSAGGSTTLNARTNSRVGSLHGKMRIHALANLKVLVAIAITLVAVSVRALPAEETSAATEEADTVSPHIEAVWL</sequence>
<accession>A0ACC1QA79</accession>
<evidence type="ECO:0000313" key="2">
    <source>
        <dbReference type="Proteomes" id="UP001144978"/>
    </source>
</evidence>
<dbReference type="Proteomes" id="UP001144978">
    <property type="component" value="Unassembled WGS sequence"/>
</dbReference>
<name>A0ACC1QA79_9APHY</name>
<protein>
    <submittedName>
        <fullName evidence="1">Uncharacterized protein</fullName>
    </submittedName>
</protein>
<dbReference type="EMBL" id="JANSHE010000141">
    <property type="protein sequence ID" value="KAJ3015850.1"/>
    <property type="molecule type" value="Genomic_DNA"/>
</dbReference>